<dbReference type="Pfam" id="PF18994">
    <property type="entry name" value="Prophage_tailD1"/>
    <property type="match status" value="1"/>
</dbReference>
<name>A0A2B5DNK8_9BACI</name>
<evidence type="ECO:0000259" key="1">
    <source>
        <dbReference type="Pfam" id="PF06605"/>
    </source>
</evidence>
<dbReference type="EMBL" id="NVOI01000001">
    <property type="protein sequence ID" value="PGG94871.1"/>
    <property type="molecule type" value="Genomic_DNA"/>
</dbReference>
<feature type="domain" description="Tail spike" evidence="1">
    <location>
        <begin position="89"/>
        <end position="319"/>
    </location>
</feature>
<evidence type="ECO:0000259" key="2">
    <source>
        <dbReference type="Pfam" id="PF18994"/>
    </source>
</evidence>
<comment type="caution">
    <text evidence="3">The sequence shown here is derived from an EMBL/GenBank/DDBJ whole genome shotgun (WGS) entry which is preliminary data.</text>
</comment>
<proteinExistence type="predicted"/>
<evidence type="ECO:0000313" key="4">
    <source>
        <dbReference type="Proteomes" id="UP000225320"/>
    </source>
</evidence>
<reference evidence="3 4" key="1">
    <citation type="submission" date="2017-09" db="EMBL/GenBank/DDBJ databases">
        <title>Large-scale bioinformatics analysis of Bacillus genomes uncovers conserved roles of natural products in bacterial physiology.</title>
        <authorList>
            <consortium name="Agbiome Team Llc"/>
            <person name="Bleich R.M."/>
            <person name="Grubbs K.J."/>
            <person name="Santa Maria K.C."/>
            <person name="Allen S.E."/>
            <person name="Farag S."/>
            <person name="Shank E.A."/>
            <person name="Bowers A."/>
        </authorList>
    </citation>
    <scope>NUCLEOTIDE SEQUENCE [LARGE SCALE GENOMIC DNA]</scope>
    <source>
        <strain evidence="3 4">AFS094862</strain>
    </source>
</reference>
<evidence type="ECO:0008006" key="5">
    <source>
        <dbReference type="Google" id="ProtNLM"/>
    </source>
</evidence>
<dbReference type="Gene3D" id="3.55.50.40">
    <property type="match status" value="1"/>
</dbReference>
<protein>
    <recommendedName>
        <fullName evidence="5">Prophage tail endopeptidase domain-containing protein</fullName>
    </recommendedName>
</protein>
<dbReference type="Proteomes" id="UP000225320">
    <property type="component" value="Unassembled WGS sequence"/>
</dbReference>
<organism evidence="3 4">
    <name type="scientific">Bacillus toyonensis</name>
    <dbReference type="NCBI Taxonomy" id="155322"/>
    <lineage>
        <taxon>Bacteria</taxon>
        <taxon>Bacillati</taxon>
        <taxon>Bacillota</taxon>
        <taxon>Bacilli</taxon>
        <taxon>Bacillales</taxon>
        <taxon>Bacillaceae</taxon>
        <taxon>Bacillus</taxon>
        <taxon>Bacillus cereus group</taxon>
    </lineage>
</organism>
<dbReference type="InterPro" id="IPR044051">
    <property type="entry name" value="Prophage_tail_N"/>
</dbReference>
<dbReference type="InterPro" id="IPR010572">
    <property type="entry name" value="Tail_dom"/>
</dbReference>
<sequence>MNVVTVTDLAGNTEILTGFPKITRVRRVNGEKGIGFLLYPTEENKQSFSLVQEESKIEFDGDVYVVKHLVERTIGNKFYKKVECNHEFYVKMFNKQKHEVHNGSMTFRNAVDFVFEGTGYQTAIIDPFYAEDFQNFGKENRLALLKKILERYKAEISIRGNLASFKEKIGEDTDFQFRYNFNIKTFEREIDTKQLATYIRGYGKDGLIREYTSPNVHKFGLIEADSMEDERFTTIEGLDRALKENLQDTPVVSMTIDFIDLRKAGYPYNVPNEGDRVLLVYEPMDVDIETRLMEIEEEFNAKLEPVACRVTLANYKKGFGGTLFQTVQKAMSAIVNEDGKIKYNALDEGVKRASEAIKNAQTELTFENGILAINPEDRNNLVAFNSAGIGISRDGGKTFKEALTYEGLVASAGLVGQLDANNIKVGPGTFFEEGYDPFKVSNRLDTLIDNLSEDNVITVIEKQFLRAEWVKIQNEYSSTMQIAEGYWKTDEKIFERYIYTQRYEELKNFLTVEHDENNQAAILSPSNMIKDSVINGDRYKSCVTNYFESRNKMNELILFRTKEIADTAQKNVDEVTNHIVYKVEVRSSNGTTFKNGQISTELEARVYHGATDVTNTIDFLYKWTRKSADSLGDNTWNMAHENAGKKVTITNLDVNIRATFACEINKL</sequence>
<accession>A0A2B5DNK8</accession>
<dbReference type="Pfam" id="PF06605">
    <property type="entry name" value="Prophage_tail"/>
    <property type="match status" value="1"/>
</dbReference>
<evidence type="ECO:0000313" key="3">
    <source>
        <dbReference type="EMBL" id="PGG94871.1"/>
    </source>
</evidence>
<dbReference type="RefSeq" id="WP_098088439.1">
    <property type="nucleotide sequence ID" value="NZ_NUCP01000160.1"/>
</dbReference>
<dbReference type="AlphaFoldDB" id="A0A2B5DNK8"/>
<dbReference type="Gene3D" id="6.20.110.10">
    <property type="match status" value="1"/>
</dbReference>
<feature type="domain" description="Prophage endopeptidase tail N-terminal" evidence="2">
    <location>
        <begin position="11"/>
        <end position="86"/>
    </location>
</feature>
<gene>
    <name evidence="3" type="ORF">CON73_00010</name>
</gene>